<organism evidence="2 3">
    <name type="scientific">Alteribacter keqinensis</name>
    <dbReference type="NCBI Taxonomy" id="2483800"/>
    <lineage>
        <taxon>Bacteria</taxon>
        <taxon>Bacillati</taxon>
        <taxon>Bacillota</taxon>
        <taxon>Bacilli</taxon>
        <taxon>Bacillales</taxon>
        <taxon>Bacillaceae</taxon>
        <taxon>Alteribacter</taxon>
    </lineage>
</organism>
<feature type="domain" description="DUF1722" evidence="1">
    <location>
        <begin position="23"/>
        <end position="141"/>
    </location>
</feature>
<dbReference type="RefSeq" id="WP_122896760.1">
    <property type="nucleotide sequence ID" value="NZ_RHIB01000001.1"/>
</dbReference>
<protein>
    <submittedName>
        <fullName evidence="2">DUF1722 domain-containing protein</fullName>
    </submittedName>
</protein>
<dbReference type="AlphaFoldDB" id="A0A3M7TVH0"/>
<gene>
    <name evidence="2" type="ORF">EBO34_04630</name>
</gene>
<dbReference type="OrthoDB" id="9782576at2"/>
<dbReference type="InterPro" id="IPR013560">
    <property type="entry name" value="DUF1722"/>
</dbReference>
<sequence length="165" mass="19885">MTEVKDMTVTFKKLTEKLWARNKYEIMAKGYRFYKDIQISLREAENCREYLDVYLEIKNQKELPFCHGDFLNTCEHIWGYFKHKTTESEKEQFFTLFNHARSLTAASYTYFPPECRKCAAYLAYLLELYPVSYLKESSVFLPENKWNVIKINNEYITVTRRHFSC</sequence>
<name>A0A3M7TVH0_9BACI</name>
<evidence type="ECO:0000259" key="1">
    <source>
        <dbReference type="Pfam" id="PF08349"/>
    </source>
</evidence>
<comment type="caution">
    <text evidence="2">The sequence shown here is derived from an EMBL/GenBank/DDBJ whole genome shotgun (WGS) entry which is preliminary data.</text>
</comment>
<accession>A0A3M7TVH0</accession>
<evidence type="ECO:0000313" key="3">
    <source>
        <dbReference type="Proteomes" id="UP000278746"/>
    </source>
</evidence>
<dbReference type="Proteomes" id="UP000278746">
    <property type="component" value="Unassembled WGS sequence"/>
</dbReference>
<keyword evidence="3" id="KW-1185">Reference proteome</keyword>
<reference evidence="2 3" key="1">
    <citation type="submission" date="2018-10" db="EMBL/GenBank/DDBJ databases">
        <title>Bacillus Keqinensis sp. nov., a moderately halophilic bacterium isolated from a saline-alkaline lake.</title>
        <authorList>
            <person name="Wang H."/>
        </authorList>
    </citation>
    <scope>NUCLEOTIDE SEQUENCE [LARGE SCALE GENOMIC DNA]</scope>
    <source>
        <strain evidence="2 3">KQ-3</strain>
    </source>
</reference>
<dbReference type="EMBL" id="RHIB01000001">
    <property type="protein sequence ID" value="RNA69239.1"/>
    <property type="molecule type" value="Genomic_DNA"/>
</dbReference>
<proteinExistence type="predicted"/>
<evidence type="ECO:0000313" key="2">
    <source>
        <dbReference type="EMBL" id="RNA69239.1"/>
    </source>
</evidence>
<dbReference type="Pfam" id="PF08349">
    <property type="entry name" value="DUF1722"/>
    <property type="match status" value="1"/>
</dbReference>